<name>A0ABN7XET3_GIGMA</name>
<proteinExistence type="predicted"/>
<feature type="non-terminal residue" evidence="1">
    <location>
        <position position="53"/>
    </location>
</feature>
<evidence type="ECO:0000313" key="1">
    <source>
        <dbReference type="EMBL" id="CAG8853505.1"/>
    </source>
</evidence>
<gene>
    <name evidence="1" type="ORF">GMARGA_LOCUS42326</name>
</gene>
<sequence length="53" mass="6352">NNLETIFNRAFNYYLRKNENLIIKSEIRKLTLSSNFYNWILGKFGPDAQITRL</sequence>
<evidence type="ECO:0000313" key="2">
    <source>
        <dbReference type="Proteomes" id="UP000789901"/>
    </source>
</evidence>
<reference evidence="1 2" key="1">
    <citation type="submission" date="2021-06" db="EMBL/GenBank/DDBJ databases">
        <authorList>
            <person name="Kallberg Y."/>
            <person name="Tangrot J."/>
            <person name="Rosling A."/>
        </authorList>
    </citation>
    <scope>NUCLEOTIDE SEQUENCE [LARGE SCALE GENOMIC DNA]</scope>
    <source>
        <strain evidence="1 2">120-4 pot B 10/14</strain>
    </source>
</reference>
<feature type="non-terminal residue" evidence="1">
    <location>
        <position position="1"/>
    </location>
</feature>
<dbReference type="EMBL" id="CAJVQB010125172">
    <property type="protein sequence ID" value="CAG8853505.1"/>
    <property type="molecule type" value="Genomic_DNA"/>
</dbReference>
<keyword evidence="2" id="KW-1185">Reference proteome</keyword>
<accession>A0ABN7XET3</accession>
<protein>
    <submittedName>
        <fullName evidence="1">38285_t:CDS:1</fullName>
    </submittedName>
</protein>
<comment type="caution">
    <text evidence="1">The sequence shown here is derived from an EMBL/GenBank/DDBJ whole genome shotgun (WGS) entry which is preliminary data.</text>
</comment>
<organism evidence="1 2">
    <name type="scientific">Gigaspora margarita</name>
    <dbReference type="NCBI Taxonomy" id="4874"/>
    <lineage>
        <taxon>Eukaryota</taxon>
        <taxon>Fungi</taxon>
        <taxon>Fungi incertae sedis</taxon>
        <taxon>Mucoromycota</taxon>
        <taxon>Glomeromycotina</taxon>
        <taxon>Glomeromycetes</taxon>
        <taxon>Diversisporales</taxon>
        <taxon>Gigasporaceae</taxon>
        <taxon>Gigaspora</taxon>
    </lineage>
</organism>
<dbReference type="Proteomes" id="UP000789901">
    <property type="component" value="Unassembled WGS sequence"/>
</dbReference>